<proteinExistence type="predicted"/>
<dbReference type="RefSeq" id="WP_248352805.1">
    <property type="nucleotide sequence ID" value="NZ_AP025591.1"/>
</dbReference>
<reference evidence="2" key="1">
    <citation type="journal article" date="2022" name="Int. J. Syst. Evol. Microbiol.">
        <title>Anaeromyxobacter oryzae sp. nov., Anaeromyxobacter diazotrophicus sp. nov. and Anaeromyxobacter paludicola sp. nov., isolated from paddy soils.</title>
        <authorList>
            <person name="Itoh H."/>
            <person name="Xu Z."/>
            <person name="Mise K."/>
            <person name="Masuda Y."/>
            <person name="Ushijima N."/>
            <person name="Hayakawa C."/>
            <person name="Shiratori Y."/>
            <person name="Senoo K."/>
        </authorList>
    </citation>
    <scope>NUCLEOTIDE SEQUENCE [LARGE SCALE GENOMIC DNA]</scope>
    <source>
        <strain evidence="2">Red232</strain>
    </source>
</reference>
<accession>A0ABM7WY31</accession>
<keyword evidence="2" id="KW-1185">Reference proteome</keyword>
<dbReference type="Proteomes" id="UP001162891">
    <property type="component" value="Chromosome"/>
</dbReference>
<evidence type="ECO:0000313" key="1">
    <source>
        <dbReference type="EMBL" id="BDG04436.1"/>
    </source>
</evidence>
<protein>
    <submittedName>
        <fullName evidence="1">Uncharacterized protein</fullName>
    </submittedName>
</protein>
<sequence length="179" mass="18766">MAGYHPPQRAVRAAVLCGARWLEGTFHVPQRHAFDDHLSNPRAFLALTDVVLGGGPPRPFLALRSAVAQVVVPQVPVEALLLAELPNAKLREVTCYLERVALHGSVALLPGVRTSDFLAHQDGFITLRSCRMVPGLGGRTEPLGAVLVNAASVIAVAEDRSGAVAPLATPAPGALRAPA</sequence>
<name>A0ABM7WY31_9BACT</name>
<gene>
    <name evidence="1" type="ORF">AMOR_34320</name>
</gene>
<evidence type="ECO:0000313" key="2">
    <source>
        <dbReference type="Proteomes" id="UP001162891"/>
    </source>
</evidence>
<dbReference type="EMBL" id="AP025591">
    <property type="protein sequence ID" value="BDG04436.1"/>
    <property type="molecule type" value="Genomic_DNA"/>
</dbReference>
<organism evidence="1 2">
    <name type="scientific">Anaeromyxobacter oryzae</name>
    <dbReference type="NCBI Taxonomy" id="2918170"/>
    <lineage>
        <taxon>Bacteria</taxon>
        <taxon>Pseudomonadati</taxon>
        <taxon>Myxococcota</taxon>
        <taxon>Myxococcia</taxon>
        <taxon>Myxococcales</taxon>
        <taxon>Cystobacterineae</taxon>
        <taxon>Anaeromyxobacteraceae</taxon>
        <taxon>Anaeromyxobacter</taxon>
    </lineage>
</organism>